<evidence type="ECO:0000313" key="1">
    <source>
        <dbReference type="EMBL" id="KAH3801801.1"/>
    </source>
</evidence>
<protein>
    <submittedName>
        <fullName evidence="1">Uncharacterized protein</fullName>
    </submittedName>
</protein>
<organism evidence="1 2">
    <name type="scientific">Dreissena polymorpha</name>
    <name type="common">Zebra mussel</name>
    <name type="synonym">Mytilus polymorpha</name>
    <dbReference type="NCBI Taxonomy" id="45954"/>
    <lineage>
        <taxon>Eukaryota</taxon>
        <taxon>Metazoa</taxon>
        <taxon>Spiralia</taxon>
        <taxon>Lophotrochozoa</taxon>
        <taxon>Mollusca</taxon>
        <taxon>Bivalvia</taxon>
        <taxon>Autobranchia</taxon>
        <taxon>Heteroconchia</taxon>
        <taxon>Euheterodonta</taxon>
        <taxon>Imparidentia</taxon>
        <taxon>Neoheterodontei</taxon>
        <taxon>Myida</taxon>
        <taxon>Dreissenoidea</taxon>
        <taxon>Dreissenidae</taxon>
        <taxon>Dreissena</taxon>
    </lineage>
</organism>
<dbReference type="AlphaFoldDB" id="A0A9D4J6N3"/>
<evidence type="ECO:0000313" key="2">
    <source>
        <dbReference type="Proteomes" id="UP000828390"/>
    </source>
</evidence>
<sequence>MMYATLSSVLRCVAAGSPSVSGRTAVRHMSGAMAHSMESSSTDRLPCTAIRPCNREV</sequence>
<keyword evidence="2" id="KW-1185">Reference proteome</keyword>
<proteinExistence type="predicted"/>
<gene>
    <name evidence="1" type="ORF">DPMN_155463</name>
</gene>
<dbReference type="EMBL" id="JAIWYP010000007">
    <property type="protein sequence ID" value="KAH3801801.1"/>
    <property type="molecule type" value="Genomic_DNA"/>
</dbReference>
<accession>A0A9D4J6N3</accession>
<comment type="caution">
    <text evidence="1">The sequence shown here is derived from an EMBL/GenBank/DDBJ whole genome shotgun (WGS) entry which is preliminary data.</text>
</comment>
<reference evidence="1" key="1">
    <citation type="journal article" date="2019" name="bioRxiv">
        <title>The Genome of the Zebra Mussel, Dreissena polymorpha: A Resource for Invasive Species Research.</title>
        <authorList>
            <person name="McCartney M.A."/>
            <person name="Auch B."/>
            <person name="Kono T."/>
            <person name="Mallez S."/>
            <person name="Zhang Y."/>
            <person name="Obille A."/>
            <person name="Becker A."/>
            <person name="Abrahante J.E."/>
            <person name="Garbe J."/>
            <person name="Badalamenti J.P."/>
            <person name="Herman A."/>
            <person name="Mangelson H."/>
            <person name="Liachko I."/>
            <person name="Sullivan S."/>
            <person name="Sone E.D."/>
            <person name="Koren S."/>
            <person name="Silverstein K.A.T."/>
            <person name="Beckman K.B."/>
            <person name="Gohl D.M."/>
        </authorList>
    </citation>
    <scope>NUCLEOTIDE SEQUENCE</scope>
    <source>
        <strain evidence="1">Duluth1</strain>
        <tissue evidence="1">Whole animal</tissue>
    </source>
</reference>
<name>A0A9D4J6N3_DREPO</name>
<reference evidence="1" key="2">
    <citation type="submission" date="2020-11" db="EMBL/GenBank/DDBJ databases">
        <authorList>
            <person name="McCartney M.A."/>
            <person name="Auch B."/>
            <person name="Kono T."/>
            <person name="Mallez S."/>
            <person name="Becker A."/>
            <person name="Gohl D.M."/>
            <person name="Silverstein K.A.T."/>
            <person name="Koren S."/>
            <person name="Bechman K.B."/>
            <person name="Herman A."/>
            <person name="Abrahante J.E."/>
            <person name="Garbe J."/>
        </authorList>
    </citation>
    <scope>NUCLEOTIDE SEQUENCE</scope>
    <source>
        <strain evidence="1">Duluth1</strain>
        <tissue evidence="1">Whole animal</tissue>
    </source>
</reference>
<dbReference type="Proteomes" id="UP000828390">
    <property type="component" value="Unassembled WGS sequence"/>
</dbReference>